<accession>A0A3R9V020</accession>
<dbReference type="InterPro" id="IPR000184">
    <property type="entry name" value="Bac_surfAg_D15"/>
</dbReference>
<dbReference type="GO" id="GO:0019867">
    <property type="term" value="C:outer membrane"/>
    <property type="evidence" value="ECO:0007669"/>
    <property type="project" value="InterPro"/>
</dbReference>
<dbReference type="Pfam" id="PF01103">
    <property type="entry name" value="Omp85"/>
    <property type="match status" value="1"/>
</dbReference>
<keyword evidence="2" id="KW-0472">Membrane</keyword>
<dbReference type="RefSeq" id="WP_125424262.1">
    <property type="nucleotide sequence ID" value="NZ_RWIT01000021.1"/>
</dbReference>
<evidence type="ECO:0000256" key="1">
    <source>
        <dbReference type="ARBA" id="ARBA00004370"/>
    </source>
</evidence>
<reference evidence="4 5" key="1">
    <citation type="submission" date="2018-12" db="EMBL/GenBank/DDBJ databases">
        <authorList>
            <person name="Feng G."/>
            <person name="Zhu H."/>
        </authorList>
    </citation>
    <scope>NUCLEOTIDE SEQUENCE [LARGE SCALE GENOMIC DNA]</scope>
    <source>
        <strain evidence="4 5">KCTC 12533</strain>
    </source>
</reference>
<organism evidence="4 5">
    <name type="scientific">Hymenobacter rigui</name>
    <dbReference type="NCBI Taxonomy" id="334424"/>
    <lineage>
        <taxon>Bacteria</taxon>
        <taxon>Pseudomonadati</taxon>
        <taxon>Bacteroidota</taxon>
        <taxon>Cytophagia</taxon>
        <taxon>Cytophagales</taxon>
        <taxon>Hymenobacteraceae</taxon>
        <taxon>Hymenobacter</taxon>
    </lineage>
</organism>
<sequence length="365" mass="40356">MLLSLVLLGSFVLAPPDTLRPKRLALIPVPLVYYTPETRLAVGAAATATLRFRRDDGFAAARPSQATLAVAYTQNRQLLLYLPFQVFYDHNTYYAYGEAGYYRYTYYFYGLGRQEVPRELYSVNFPRVRVNAFRRVGRLLGERGQLYAGLRYQYEDYQVTRVAPGGLLAGGTVPGGQGSRLTGGGLGLFFDSRDNVFYPRKGVVADVGAFLRNRAAGAGPAGETTHFSRYVADVAEYHALGRRAVLALNYAGSLIVGTAPFNALSQLGGSRRLRGYYEARYRDQNSALVQSELRLEVYKRLGAVVFGGVGALGDQQTLLRLRDPKAAYGAGLRFIANRRDHLNVRLDYGLGRQSTGFYLTVGEAF</sequence>
<dbReference type="Gene3D" id="2.40.160.50">
    <property type="entry name" value="membrane protein fhac: a member of the omp85/tpsb transporter family"/>
    <property type="match status" value="1"/>
</dbReference>
<evidence type="ECO:0000256" key="2">
    <source>
        <dbReference type="ARBA" id="ARBA00023136"/>
    </source>
</evidence>
<comment type="caution">
    <text evidence="4">The sequence shown here is derived from an EMBL/GenBank/DDBJ whole genome shotgun (WGS) entry which is preliminary data.</text>
</comment>
<dbReference type="Proteomes" id="UP000273500">
    <property type="component" value="Unassembled WGS sequence"/>
</dbReference>
<comment type="subcellular location">
    <subcellularLocation>
        <location evidence="1">Membrane</location>
    </subcellularLocation>
</comment>
<evidence type="ECO:0000313" key="5">
    <source>
        <dbReference type="Proteomes" id="UP000273500"/>
    </source>
</evidence>
<keyword evidence="5" id="KW-1185">Reference proteome</keyword>
<feature type="domain" description="Bacterial surface antigen (D15)" evidence="3">
    <location>
        <begin position="133"/>
        <end position="365"/>
    </location>
</feature>
<proteinExistence type="predicted"/>
<dbReference type="EMBL" id="RWIT01000021">
    <property type="protein sequence ID" value="RSK43845.1"/>
    <property type="molecule type" value="Genomic_DNA"/>
</dbReference>
<protein>
    <recommendedName>
        <fullName evidence="3">Bacterial surface antigen (D15) domain-containing protein</fullName>
    </recommendedName>
</protein>
<dbReference type="OrthoDB" id="9771071at2"/>
<evidence type="ECO:0000313" key="4">
    <source>
        <dbReference type="EMBL" id="RSK43845.1"/>
    </source>
</evidence>
<name>A0A3R9V020_9BACT</name>
<gene>
    <name evidence="4" type="ORF">EI291_21065</name>
</gene>
<evidence type="ECO:0000259" key="3">
    <source>
        <dbReference type="Pfam" id="PF01103"/>
    </source>
</evidence>
<dbReference type="AlphaFoldDB" id="A0A3R9V020"/>